<dbReference type="Pfam" id="PF03737">
    <property type="entry name" value="RraA-like"/>
    <property type="match status" value="1"/>
</dbReference>
<name>A0ABY7YMQ2_9HYPH</name>
<dbReference type="Proteomes" id="UP001220530">
    <property type="component" value="Chromosome"/>
</dbReference>
<keyword evidence="6" id="KW-1185">Reference proteome</keyword>
<evidence type="ECO:0000256" key="1">
    <source>
        <dbReference type="ARBA" id="ARBA00001968"/>
    </source>
</evidence>
<dbReference type="Gene3D" id="3.50.30.40">
    <property type="entry name" value="Ribonuclease E inhibitor RraA/RraA-like"/>
    <property type="match status" value="1"/>
</dbReference>
<dbReference type="PANTHER" id="PTHR33254:SF4">
    <property type="entry name" value="4-HYDROXY-4-METHYL-2-OXOGLUTARATE ALDOLASE 3-RELATED"/>
    <property type="match status" value="1"/>
</dbReference>
<dbReference type="PANTHER" id="PTHR33254">
    <property type="entry name" value="4-HYDROXY-4-METHYL-2-OXOGLUTARATE ALDOLASE 3-RELATED"/>
    <property type="match status" value="1"/>
</dbReference>
<evidence type="ECO:0000256" key="3">
    <source>
        <dbReference type="ARBA" id="ARBA00029596"/>
    </source>
</evidence>
<comment type="cofactor">
    <cofactor evidence="1">
        <name>a divalent metal cation</name>
        <dbReference type="ChEBI" id="CHEBI:60240"/>
    </cofactor>
</comment>
<dbReference type="RefSeq" id="WP_282218987.1">
    <property type="nucleotide sequence ID" value="NZ_CP118246.1"/>
</dbReference>
<evidence type="ECO:0000313" key="5">
    <source>
        <dbReference type="EMBL" id="WDR02585.1"/>
    </source>
</evidence>
<protein>
    <recommendedName>
        <fullName evidence="2">Putative 4-hydroxy-4-methyl-2-oxoglutarate aldolase</fullName>
    </recommendedName>
    <alternativeName>
        <fullName evidence="3">Regulator of ribonuclease activity homolog</fullName>
    </alternativeName>
    <alternativeName>
        <fullName evidence="4">RraA-like protein</fullName>
    </alternativeName>
</protein>
<dbReference type="InterPro" id="IPR005493">
    <property type="entry name" value="RraA/RraA-like"/>
</dbReference>
<gene>
    <name evidence="5" type="ORF">PSQ19_18720</name>
</gene>
<dbReference type="SUPFAM" id="SSF89562">
    <property type="entry name" value="RraA-like"/>
    <property type="match status" value="1"/>
</dbReference>
<evidence type="ECO:0000313" key="6">
    <source>
        <dbReference type="Proteomes" id="UP001220530"/>
    </source>
</evidence>
<dbReference type="InterPro" id="IPR036704">
    <property type="entry name" value="RraA/RraA-like_sf"/>
</dbReference>
<evidence type="ECO:0000256" key="4">
    <source>
        <dbReference type="ARBA" id="ARBA00030169"/>
    </source>
</evidence>
<accession>A0ABY7YMQ2</accession>
<proteinExistence type="predicted"/>
<sequence>MSSDTRTSELIKLCREQLFTAVVADTLDLLGYHRQVLTPGITALDPDRILCGVARVGLYMPIYHDDETTKVYEHEIALVDSLRTNDVPVLVCHGNTRISPWGELLSERSTYLGAAGCLTDGSVRDSRMIREMGFPVYCAATNPSDTKYRGKLMLWDVPGEIAGVGVHSGDLVFGDQDGTVIIPSAVIAETIEKAFEKVTAENTVRDEIRRGDRLVDIFARHEVL</sequence>
<dbReference type="CDD" id="cd16841">
    <property type="entry name" value="RraA_family"/>
    <property type="match status" value="1"/>
</dbReference>
<reference evidence="5 6" key="1">
    <citation type="submission" date="2023-02" db="EMBL/GenBank/DDBJ databases">
        <title>Devosia algicola sp. nov., isolated from the phycosphere of marine algae.</title>
        <authorList>
            <person name="Kim J.M."/>
            <person name="Lee J.K."/>
            <person name="Choi B.J."/>
            <person name="Bayburt H."/>
            <person name="Jeon C.O."/>
        </authorList>
    </citation>
    <scope>NUCLEOTIDE SEQUENCE [LARGE SCALE GENOMIC DNA]</scope>
    <source>
        <strain evidence="5 6">G20-9</strain>
    </source>
</reference>
<evidence type="ECO:0000256" key="2">
    <source>
        <dbReference type="ARBA" id="ARBA00016549"/>
    </source>
</evidence>
<dbReference type="EMBL" id="CP118246">
    <property type="protein sequence ID" value="WDR02585.1"/>
    <property type="molecule type" value="Genomic_DNA"/>
</dbReference>
<organism evidence="5 6">
    <name type="scientific">Devosia algicola</name>
    <dbReference type="NCBI Taxonomy" id="3026418"/>
    <lineage>
        <taxon>Bacteria</taxon>
        <taxon>Pseudomonadati</taxon>
        <taxon>Pseudomonadota</taxon>
        <taxon>Alphaproteobacteria</taxon>
        <taxon>Hyphomicrobiales</taxon>
        <taxon>Devosiaceae</taxon>
        <taxon>Devosia</taxon>
    </lineage>
</organism>